<dbReference type="OrthoDB" id="3799035at2759"/>
<protein>
    <submittedName>
        <fullName evidence="2">Unnamed protein product</fullName>
    </submittedName>
</protein>
<dbReference type="SUPFAM" id="SSF56672">
    <property type="entry name" value="DNA/RNA polymerases"/>
    <property type="match status" value="1"/>
</dbReference>
<organism evidence="2 3">
    <name type="scientific">Ambrosiozyma monospora</name>
    <name type="common">Yeast</name>
    <name type="synonym">Endomycopsis monosporus</name>
    <dbReference type="NCBI Taxonomy" id="43982"/>
    <lineage>
        <taxon>Eukaryota</taxon>
        <taxon>Fungi</taxon>
        <taxon>Dikarya</taxon>
        <taxon>Ascomycota</taxon>
        <taxon>Saccharomycotina</taxon>
        <taxon>Pichiomycetes</taxon>
        <taxon>Pichiales</taxon>
        <taxon>Pichiaceae</taxon>
        <taxon>Ambrosiozyma</taxon>
    </lineage>
</organism>
<keyword evidence="3" id="KW-1185">Reference proteome</keyword>
<reference evidence="2" key="1">
    <citation type="submission" date="2023-04" db="EMBL/GenBank/DDBJ databases">
        <title>Ambrosiozyma monospora NBRC 1965.</title>
        <authorList>
            <person name="Ichikawa N."/>
            <person name="Sato H."/>
            <person name="Tonouchi N."/>
        </authorList>
    </citation>
    <scope>NUCLEOTIDE SEQUENCE</scope>
    <source>
        <strain evidence="2">NBRC 1965</strain>
    </source>
</reference>
<gene>
    <name evidence="2" type="ORF">Amon01_000282800</name>
</gene>
<evidence type="ECO:0000259" key="1">
    <source>
        <dbReference type="Pfam" id="PF07727"/>
    </source>
</evidence>
<proteinExistence type="predicted"/>
<sequence length="588" mass="64962">MGLKHAVFLHNIQVNKGSSVYGRFHGREYNSDPNKLIPFGSRVFVRNNNNIQKINKSFKASIFLGYDNTLKIINYLNGNLATGRIARTADFSADGMIYFPYSHRSKDMHIFEDDTPDPYVGTGYSGVFSGGSSGFVNSDSAVVGPDTVDGSSPDNEVEMAFVPATPGPSPDLNPSGAALIVPNDAFMEVDHLGLPSPVQEPAVGIPNDTAGTQGARARPVATIEDFVLDESVASPLVEESTDDDISIDDDDDENGRVLMPPLHLARVNHERLVVLRSEKNIPPEYVPSNNPVSHDLVLYDPSAANDVIHKQRKRNDGSRELVVYEKLPPTNVNDSQSLPHPVRRLLGNDDETTLLSVHNDVYDLVKQEDAPAGTKIIPGRYVSNVKIDTDKQELFKVRMVAKGYLQHLNEIYLDKFAPVSSFDSLRFLLVYAAMNNFAMTQVDVKTAFLNGKLKIPVYFSPPEGSCTDTPEYVWKLNRSLYGTAFASKAWCDEFSAALLEFGFEVSKIDPCLFFKESCLFLIYVDDGICTASNQGMIDEVILFLNTKFEMKNLGSPSVFLAINIDKVKNGIHISMRDSIDKLKLKGCL</sequence>
<feature type="domain" description="Reverse transcriptase Ty1/copia-type" evidence="1">
    <location>
        <begin position="359"/>
        <end position="581"/>
    </location>
</feature>
<dbReference type="Proteomes" id="UP001165063">
    <property type="component" value="Unassembled WGS sequence"/>
</dbReference>
<dbReference type="Pfam" id="PF07727">
    <property type="entry name" value="RVT_2"/>
    <property type="match status" value="1"/>
</dbReference>
<accession>A0A9W7DFR8</accession>
<evidence type="ECO:0000313" key="2">
    <source>
        <dbReference type="EMBL" id="GMG23665.1"/>
    </source>
</evidence>
<dbReference type="InterPro" id="IPR043502">
    <property type="entry name" value="DNA/RNA_pol_sf"/>
</dbReference>
<name>A0A9W7DFR8_AMBMO</name>
<dbReference type="EMBL" id="BSXU01001087">
    <property type="protein sequence ID" value="GMG23665.1"/>
    <property type="molecule type" value="Genomic_DNA"/>
</dbReference>
<evidence type="ECO:0000313" key="3">
    <source>
        <dbReference type="Proteomes" id="UP001165063"/>
    </source>
</evidence>
<dbReference type="InterPro" id="IPR013103">
    <property type="entry name" value="RVT_2"/>
</dbReference>
<dbReference type="AlphaFoldDB" id="A0A9W7DFR8"/>
<comment type="caution">
    <text evidence="2">The sequence shown here is derived from an EMBL/GenBank/DDBJ whole genome shotgun (WGS) entry which is preliminary data.</text>
</comment>